<dbReference type="InterPro" id="IPR005821">
    <property type="entry name" value="Ion_trans_dom"/>
</dbReference>
<feature type="transmembrane region" description="Helical" evidence="18">
    <location>
        <begin position="837"/>
        <end position="855"/>
    </location>
</feature>
<dbReference type="FunFam" id="1.10.287.70:FF:000032">
    <property type="entry name" value="Voltage-dependent T-type calcium channel subunit alpha"/>
    <property type="match status" value="1"/>
</dbReference>
<organism evidence="20">
    <name type="scientific">Tetraodon nigroviridis</name>
    <name type="common">Spotted green pufferfish</name>
    <name type="synonym">Chelonodon nigroviridis</name>
    <dbReference type="NCBI Taxonomy" id="99883"/>
    <lineage>
        <taxon>Eukaryota</taxon>
        <taxon>Metazoa</taxon>
        <taxon>Chordata</taxon>
        <taxon>Craniata</taxon>
        <taxon>Vertebrata</taxon>
        <taxon>Euteleostomi</taxon>
        <taxon>Actinopterygii</taxon>
        <taxon>Neopterygii</taxon>
        <taxon>Teleostei</taxon>
        <taxon>Neoteleostei</taxon>
        <taxon>Acanthomorphata</taxon>
        <taxon>Eupercaria</taxon>
        <taxon>Tetraodontiformes</taxon>
        <taxon>Tetradontoidea</taxon>
        <taxon>Tetraodontidae</taxon>
        <taxon>Tetraodon</taxon>
    </lineage>
</organism>
<evidence type="ECO:0000259" key="19">
    <source>
        <dbReference type="Pfam" id="PF00520"/>
    </source>
</evidence>
<evidence type="ECO:0000313" key="20">
    <source>
        <dbReference type="EMBL" id="CAG12514.1"/>
    </source>
</evidence>
<protein>
    <recommendedName>
        <fullName evidence="16">Voltage-dependent T-type calcium channel subunit alpha</fullName>
    </recommendedName>
</protein>
<dbReference type="SUPFAM" id="SSF81324">
    <property type="entry name" value="Voltage-gated potassium channels"/>
    <property type="match status" value="3"/>
</dbReference>
<name>Q4RGG8_TETNG</name>
<feature type="transmembrane region" description="Helical" evidence="18">
    <location>
        <begin position="1281"/>
        <end position="1308"/>
    </location>
</feature>
<comment type="similarity">
    <text evidence="16">Belongs to the calcium channel alpha-1 subunit (TC 1.A.1.11) family.</text>
</comment>
<dbReference type="OrthoDB" id="416585at2759"/>
<dbReference type="FunFam" id="1.10.287.70:FF:000136">
    <property type="entry name" value="Voltage-dependent T-type calcium channel subunit alpha"/>
    <property type="match status" value="1"/>
</dbReference>
<feature type="region of interest" description="Disordered" evidence="17">
    <location>
        <begin position="733"/>
        <end position="755"/>
    </location>
</feature>
<feature type="transmembrane region" description="Helical" evidence="18">
    <location>
        <begin position="539"/>
        <end position="554"/>
    </location>
</feature>
<dbReference type="FunFam" id="1.20.120.350:FF:000009">
    <property type="entry name" value="Voltage-dependent T-type calcium channel subunit alpha"/>
    <property type="match status" value="1"/>
</dbReference>
<dbReference type="InterPro" id="IPR002077">
    <property type="entry name" value="VDCCAlpha1"/>
</dbReference>
<evidence type="ECO:0000256" key="9">
    <source>
        <dbReference type="ARBA" id="ARBA00022989"/>
    </source>
</evidence>
<feature type="binding site" evidence="15">
    <location>
        <position position="1044"/>
    </location>
    <ligand>
        <name>Ca(2+)</name>
        <dbReference type="ChEBI" id="CHEBI:29108"/>
    </ligand>
</feature>
<dbReference type="GO" id="GO:0043005">
    <property type="term" value="C:neuron projection"/>
    <property type="evidence" value="ECO:0007669"/>
    <property type="project" value="TreeGrafter"/>
</dbReference>
<keyword evidence="15" id="KW-0479">Metal-binding</keyword>
<dbReference type="PRINTS" id="PR01629">
    <property type="entry name" value="TVDCCALPHA1"/>
</dbReference>
<dbReference type="Gene3D" id="1.20.120.350">
    <property type="entry name" value="Voltage-gated potassium channels. Chain C"/>
    <property type="match status" value="3"/>
</dbReference>
<dbReference type="Pfam" id="PF00520">
    <property type="entry name" value="Ion_trans"/>
    <property type="match status" value="4"/>
</dbReference>
<evidence type="ECO:0000256" key="11">
    <source>
        <dbReference type="ARBA" id="ARBA00023136"/>
    </source>
</evidence>
<dbReference type="InterPro" id="IPR027359">
    <property type="entry name" value="Volt_channel_dom_sf"/>
</dbReference>
<feature type="compositionally biased region" description="Basic and acidic residues" evidence="17">
    <location>
        <begin position="687"/>
        <end position="700"/>
    </location>
</feature>
<evidence type="ECO:0000256" key="3">
    <source>
        <dbReference type="ARBA" id="ARBA00022568"/>
    </source>
</evidence>
<feature type="compositionally biased region" description="Basic and acidic residues" evidence="17">
    <location>
        <begin position="640"/>
        <end position="663"/>
    </location>
</feature>
<feature type="transmembrane region" description="Helical" evidence="18">
    <location>
        <begin position="908"/>
        <end position="932"/>
    </location>
</feature>
<keyword evidence="10" id="KW-0406">Ion transport</keyword>
<sequence>MTVRKMFTVNPRKSYGYPENRLKKGGTTGISLPRPYYMADEDDERPFICSLPEDNGIMSCSDIPTRREGGRVCCLDKDDVLYRQSLGLSPEPLSNGSASVGGLCVNWNQYYTRCHTGHSNPHKEAINFDNIAYAWIVIFQVITLEGWVEIMYYVMDAHSFYNFIYFILLIINHFIPDPSTAARQLLECGFFLHDQPVPRGHRHPVLRDQAEGAPADAGAASAVFVLLHPGQRARGLLRGALPARLPHPAQGQEANCHSVQHPAGETSRLWRTAPCPHHNKPDHTSPMALTATSVSDGCPQCATALSLTDGVCTEKDEAEDGAVEDTDGEGAGSGSKERGKKRQAARGKHGGCCRKPCRDVWYDTRMKLWEIVESKYFNRGIMIAILINTISMGIEHHEQPEELTNILEICNIVFTSMFSLEMILKLTAFGSFNYLRNPYNVFDGVIVIISVCEIVGQSDGGLSVLRTFRLLRVLKLVRFMPALRRQLVVLMKTMDNVATFCMLLMLFIFIFSILGMHIFGCKFSIKTETGDTVPDRKNFDSLLWAIVTVFQILTQEDWNGVLYNGMAATSPLAALYFVALMTFGNYVLFNLLVAILVEGFQAEVSSLVHMTVNTIQNVFSTYQRQPLRPCMSEGDANRSYSDDDRSSSNFDESEKHDSIKLSDPRICTLTPNGHLELGGCSSSRGSHSSERRSFTADSRKSSVMSLGKSSLERRSLSLVRQQTFLASRPQFQLPQLGAPSPSTVRMEQEVGDPGGGSFQTPGPHARLMSEVFPQVNARKDRADLDEETDYSLCFRIQKMMEVYKPDWCETREDWSVYLFSPQNKFRLLCQSIIAHKLFDYVVLVFIFLNCITVALERPKILQGSVERVFLTISNYIFTTIFVAEMTVKVVSMGLYLGEKAYLRSSWNILDGFLVFVSLIDIVVSMAGGAKILGVLRVLRLLRTLRPLRVISRAPGLKLVVETLITSLKPIGNIVLICCAFFIIFGILGVQLFKGKFYYCVGFDVKNITNKSDCLAASYRWVHHKYNFDNLGQALMSLFVLASKDGWVNIMYHGLDAVAIDQQPVTNNNPWMLLYFISFLLIVSFFVLNMFVGVVVENFHKCRQHQEVEEARRREEKRQRRMEKKRRRWFLFRLPLTPSPSSEAQKLPYYASYGPARLAIHTLCTSHYLDLVITFIICINVITMSLEHYSQPQSLETALKYCNYVFTSTFVIEASLKLVAFGFRRFFKDRLRFDLIALCVCVCVEIESNASLPINPTIIRIMRVLRIARVLKLLKMATGMRALLDTVVQALPQVGNLGLLFMLLFFIYAALGVELFGELVCNADYPCEGMSRHATFENFGMAFLTLFQVSTGDNWNGIMKDTLRECPPGGSGSDYGCHAGLQFISPLYFVSFVLTAQFVLINVVVADSLEGDMIDNLSGSVFHHYCSPPVCKDCRSHPQEQIRLAEVEQASLMSEQLSDKSSSLALPDDLSLDEHSSYQLLVRDSQVGLAPPSSFARLLPPSDTLRLSHHALPSQRGSSDSHSSEELLRHCSSGSEEGSRETFEEGVRPVEDTPNPACCAGIKVHVEQQIPHALEVDARARDAPCCELQNEIFQDANAFS</sequence>
<feature type="transmembrane region" description="Helical" evidence="18">
    <location>
        <begin position="1166"/>
        <end position="1183"/>
    </location>
</feature>
<feature type="transmembrane region" description="Helical" evidence="18">
    <location>
        <begin position="574"/>
        <end position="597"/>
    </location>
</feature>
<gene>
    <name evidence="20" type="ORF">GSTENG00034807001</name>
</gene>
<evidence type="ECO:0000256" key="17">
    <source>
        <dbReference type="SAM" id="MobiDB-lite"/>
    </source>
</evidence>
<feature type="compositionally biased region" description="Acidic residues" evidence="17">
    <location>
        <begin position="316"/>
        <end position="328"/>
    </location>
</feature>
<dbReference type="GO" id="GO:0046872">
    <property type="term" value="F:metal ion binding"/>
    <property type="evidence" value="ECO:0007669"/>
    <property type="project" value="UniProtKB-KW"/>
</dbReference>
<dbReference type="KEGG" id="tng:GSTEN00034807G001"/>
<comment type="subcellular location">
    <subcellularLocation>
        <location evidence="1 16">Membrane</location>
        <topology evidence="1 16">Multi-pass membrane protein</topology>
    </subcellularLocation>
</comment>
<keyword evidence="12" id="KW-0325">Glycoprotein</keyword>
<dbReference type="PANTHER" id="PTHR10037:SF209">
    <property type="entry name" value="VOLTAGE-DEPENDENT T-TYPE CALCIUM CHANNEL SUBUNIT ALPHA"/>
    <property type="match status" value="1"/>
</dbReference>
<evidence type="ECO:0000256" key="6">
    <source>
        <dbReference type="ARBA" id="ARBA00022737"/>
    </source>
</evidence>
<dbReference type="GO" id="GO:0005891">
    <property type="term" value="C:voltage-gated calcium channel complex"/>
    <property type="evidence" value="ECO:0007669"/>
    <property type="project" value="InterPro"/>
</dbReference>
<feature type="transmembrane region" description="Helical" evidence="18">
    <location>
        <begin position="132"/>
        <end position="153"/>
    </location>
</feature>
<dbReference type="GO" id="GO:0045956">
    <property type="term" value="P:positive regulation of calcium ion-dependent exocytosis"/>
    <property type="evidence" value="ECO:0007669"/>
    <property type="project" value="TreeGrafter"/>
</dbReference>
<dbReference type="FunFam" id="1.10.287.70:FF:000018">
    <property type="entry name" value="Voltage-dependent T-type calcium channel subunit alpha"/>
    <property type="match status" value="1"/>
</dbReference>
<feature type="region of interest" description="Disordered" evidence="17">
    <location>
        <begin position="316"/>
        <end position="347"/>
    </location>
</feature>
<dbReference type="PANTHER" id="PTHR10037">
    <property type="entry name" value="VOLTAGE-GATED CATION CHANNEL CALCIUM AND SODIUM"/>
    <property type="match status" value="1"/>
</dbReference>
<evidence type="ECO:0000256" key="14">
    <source>
        <dbReference type="ARBA" id="ARBA00036634"/>
    </source>
</evidence>
<keyword evidence="5 18" id="KW-0812">Transmembrane</keyword>
<feature type="region of interest" description="Disordered" evidence="17">
    <location>
        <begin position="677"/>
        <end position="707"/>
    </location>
</feature>
<dbReference type="FunFam" id="1.20.120.350:FF:000008">
    <property type="entry name" value="Voltage-dependent T-type calcium channel subunit alpha"/>
    <property type="match status" value="1"/>
</dbReference>
<keyword evidence="13" id="KW-0407">Ion channel</keyword>
<comment type="function">
    <text evidence="16">Voltage-sensitive calcium channels (VSCC) mediate the entry of calcium ions into excitable cells and are also involved in a variety of calcium-dependent processes, including muscle contraction, hormone or neurotransmitter release, gene expression, cell motility, cell division and cell death. This channel gives rise to T-type calcium currents. T-type calcium channels belong to the "low-voltage activated (LVA)" group and are strongly blocked by nickel and mibefradil. A particularity of this type of channels is an opening at quite negative potentials, and a voltage-dependent inactivation. T-type channels serve pacemaking functions in both central neurons and cardiac nodal cells and support calcium signaling in secretory cells and vascular smooth muscle. They may also be involved in the modulation of firing patterns of neurons which is important for information processing as well as in cell growth processes.</text>
</comment>
<feature type="binding site" evidence="15">
    <location>
        <position position="556"/>
    </location>
    <ligand>
        <name>Ca(2+)</name>
        <dbReference type="ChEBI" id="CHEBI:29108"/>
    </ligand>
</feature>
<evidence type="ECO:0000256" key="7">
    <source>
        <dbReference type="ARBA" id="ARBA00022837"/>
    </source>
</evidence>
<feature type="transmembrane region" description="Helical" evidence="18">
    <location>
        <begin position="497"/>
        <end position="519"/>
    </location>
</feature>
<keyword evidence="3 16" id="KW-0109">Calcium transport</keyword>
<evidence type="ECO:0000256" key="15">
    <source>
        <dbReference type="PIRSR" id="PIRSR602077-1"/>
    </source>
</evidence>
<keyword evidence="2" id="KW-0813">Transport</keyword>
<dbReference type="InterPro" id="IPR043203">
    <property type="entry name" value="VGCC_Ca_Na"/>
</dbReference>
<evidence type="ECO:0000256" key="10">
    <source>
        <dbReference type="ARBA" id="ARBA00023065"/>
    </source>
</evidence>
<feature type="transmembrane region" description="Helical" evidence="18">
    <location>
        <begin position="1071"/>
        <end position="1095"/>
    </location>
</feature>
<accession>Q4RGG8</accession>
<proteinExistence type="inferred from homology"/>
<feature type="compositionally biased region" description="Basic residues" evidence="17">
    <location>
        <begin position="338"/>
        <end position="347"/>
    </location>
</feature>
<evidence type="ECO:0000256" key="2">
    <source>
        <dbReference type="ARBA" id="ARBA00022448"/>
    </source>
</evidence>
<keyword evidence="6" id="KW-0677">Repeat</keyword>
<feature type="transmembrane region" description="Helical" evidence="18">
    <location>
        <begin position="1203"/>
        <end position="1222"/>
    </location>
</feature>
<feature type="compositionally biased region" description="Basic and acidic residues" evidence="17">
    <location>
        <begin position="1536"/>
        <end position="1550"/>
    </location>
</feature>
<keyword evidence="4 16" id="KW-0107">Calcium channel</keyword>
<feature type="region of interest" description="Disordered" evidence="17">
    <location>
        <begin position="629"/>
        <end position="665"/>
    </location>
</feature>
<keyword evidence="7 15" id="KW-0106">Calcium</keyword>
<evidence type="ECO:0000256" key="18">
    <source>
        <dbReference type="SAM" id="Phobius"/>
    </source>
</evidence>
<feature type="transmembrane region" description="Helical" evidence="18">
    <location>
        <begin position="159"/>
        <end position="175"/>
    </location>
</feature>
<feature type="domain" description="Ion transport" evidence="19">
    <location>
        <begin position="1166"/>
        <end position="1405"/>
    </location>
</feature>
<reference evidence="20" key="2">
    <citation type="submission" date="2004-02" db="EMBL/GenBank/DDBJ databases">
        <authorList>
            <consortium name="Genoscope"/>
            <consortium name="Whitehead Institute Centre for Genome Research"/>
        </authorList>
    </citation>
    <scope>NUCLEOTIDE SEQUENCE</scope>
</reference>
<reference evidence="20" key="1">
    <citation type="journal article" date="2004" name="Nature">
        <title>Genome duplication in the teleost fish Tetraodon nigroviridis reveals the early vertebrate proto-karyotype.</title>
        <authorList>
            <person name="Jaillon O."/>
            <person name="Aury J.-M."/>
            <person name="Brunet F."/>
            <person name="Petit J.-L."/>
            <person name="Stange-Thomann N."/>
            <person name="Mauceli E."/>
            <person name="Bouneau L."/>
            <person name="Fischer C."/>
            <person name="Ozouf-Costaz C."/>
            <person name="Bernot A."/>
            <person name="Nicaud S."/>
            <person name="Jaffe D."/>
            <person name="Fisher S."/>
            <person name="Lutfalla G."/>
            <person name="Dossat C."/>
            <person name="Segurens B."/>
            <person name="Dasilva C."/>
            <person name="Salanoubat M."/>
            <person name="Levy M."/>
            <person name="Boudet N."/>
            <person name="Castellano S."/>
            <person name="Anthouard V."/>
            <person name="Jubin C."/>
            <person name="Castelli V."/>
            <person name="Katinka M."/>
            <person name="Vacherie B."/>
            <person name="Biemont C."/>
            <person name="Skalli Z."/>
            <person name="Cattolico L."/>
            <person name="Poulain J."/>
            <person name="De Berardinis V."/>
            <person name="Cruaud C."/>
            <person name="Duprat S."/>
            <person name="Brottier P."/>
            <person name="Coutanceau J.-P."/>
            <person name="Gouzy J."/>
            <person name="Parra G."/>
            <person name="Lardier G."/>
            <person name="Chapple C."/>
            <person name="McKernan K.J."/>
            <person name="McEwan P."/>
            <person name="Bosak S."/>
            <person name="Kellis M."/>
            <person name="Volff J.-N."/>
            <person name="Guigo R."/>
            <person name="Zody M.C."/>
            <person name="Mesirov J."/>
            <person name="Lindblad-Toh K."/>
            <person name="Birren B."/>
            <person name="Nusbaum C."/>
            <person name="Kahn D."/>
            <person name="Robinson-Rechavi M."/>
            <person name="Laudet V."/>
            <person name="Schachter V."/>
            <person name="Quetier F."/>
            <person name="Saurin W."/>
            <person name="Scarpelli C."/>
            <person name="Wincker P."/>
            <person name="Lander E.S."/>
            <person name="Weissenbach J."/>
            <person name="Roest Crollius H."/>
        </authorList>
    </citation>
    <scope>NUCLEOTIDE SEQUENCE [LARGE SCALE GENOMIC DNA]</scope>
</reference>
<feature type="transmembrane region" description="Helical" evidence="18">
    <location>
        <begin position="875"/>
        <end position="896"/>
    </location>
</feature>
<feature type="transmembrane region" description="Helical" evidence="18">
    <location>
        <begin position="970"/>
        <end position="992"/>
    </location>
</feature>
<evidence type="ECO:0000256" key="1">
    <source>
        <dbReference type="ARBA" id="ARBA00004141"/>
    </source>
</evidence>
<feature type="domain" description="Ion transport" evidence="19">
    <location>
        <begin position="115"/>
        <end position="171"/>
    </location>
</feature>
<dbReference type="GO" id="GO:0086010">
    <property type="term" value="P:membrane depolarization during action potential"/>
    <property type="evidence" value="ECO:0007669"/>
    <property type="project" value="TreeGrafter"/>
</dbReference>
<comment type="catalytic activity">
    <reaction evidence="14">
        <text>Ca(2+)(in) = Ca(2+)(out)</text>
        <dbReference type="Rhea" id="RHEA:29671"/>
        <dbReference type="ChEBI" id="CHEBI:29108"/>
    </reaction>
</comment>
<evidence type="ECO:0000256" key="16">
    <source>
        <dbReference type="RuleBase" id="RU003808"/>
    </source>
</evidence>
<dbReference type="PRINTS" id="PR00167">
    <property type="entry name" value="CACHANNEL"/>
</dbReference>
<feature type="domain" description="Ion transport" evidence="19">
    <location>
        <begin position="835"/>
        <end position="1105"/>
    </location>
</feature>
<evidence type="ECO:0000256" key="8">
    <source>
        <dbReference type="ARBA" id="ARBA00022882"/>
    </source>
</evidence>
<dbReference type="GO" id="GO:0008332">
    <property type="term" value="F:low voltage-gated calcium channel activity"/>
    <property type="evidence" value="ECO:0007669"/>
    <property type="project" value="TreeGrafter"/>
</dbReference>
<evidence type="ECO:0000256" key="4">
    <source>
        <dbReference type="ARBA" id="ARBA00022673"/>
    </source>
</evidence>
<dbReference type="GO" id="GO:0005248">
    <property type="term" value="F:voltage-gated sodium channel activity"/>
    <property type="evidence" value="ECO:0007669"/>
    <property type="project" value="TreeGrafter"/>
</dbReference>
<dbReference type="FunFam" id="1.20.120.350:FF:000007">
    <property type="entry name" value="Voltage-dependent T-type calcium channel subunit alpha"/>
    <property type="match status" value="1"/>
</dbReference>
<feature type="domain" description="Ion transport" evidence="19">
    <location>
        <begin position="375"/>
        <end position="603"/>
    </location>
</feature>
<dbReference type="GO" id="GO:0001518">
    <property type="term" value="C:voltage-gated sodium channel complex"/>
    <property type="evidence" value="ECO:0007669"/>
    <property type="project" value="TreeGrafter"/>
</dbReference>
<dbReference type="Gene3D" id="1.10.287.70">
    <property type="match status" value="4"/>
</dbReference>
<dbReference type="InterPro" id="IPR005445">
    <property type="entry name" value="VDCC_T_a1"/>
</dbReference>
<keyword evidence="11 18" id="KW-0472">Membrane</keyword>
<evidence type="ECO:0000256" key="5">
    <source>
        <dbReference type="ARBA" id="ARBA00022692"/>
    </source>
</evidence>
<evidence type="ECO:0000256" key="13">
    <source>
        <dbReference type="ARBA" id="ARBA00023303"/>
    </source>
</evidence>
<keyword evidence="9 18" id="KW-1133">Transmembrane helix</keyword>
<dbReference type="EMBL" id="CAAE01015100">
    <property type="protein sequence ID" value="CAG12514.1"/>
    <property type="molecule type" value="Genomic_DNA"/>
</dbReference>
<dbReference type="GO" id="GO:0070509">
    <property type="term" value="P:calcium ion import"/>
    <property type="evidence" value="ECO:0007669"/>
    <property type="project" value="TreeGrafter"/>
</dbReference>
<feature type="region of interest" description="Disordered" evidence="17">
    <location>
        <begin position="1509"/>
        <end position="1553"/>
    </location>
</feature>
<evidence type="ECO:0000256" key="12">
    <source>
        <dbReference type="ARBA" id="ARBA00023180"/>
    </source>
</evidence>
<feature type="binding site" evidence="15">
    <location>
        <position position="145"/>
    </location>
    <ligand>
        <name>Ca(2+)</name>
        <dbReference type="ChEBI" id="CHEBI:29108"/>
    </ligand>
</feature>
<keyword evidence="8 16" id="KW-0851">Voltage-gated channel</keyword>
<feature type="transmembrane region" description="Helical" evidence="18">
    <location>
        <begin position="1382"/>
        <end position="1404"/>
    </location>
</feature>